<keyword evidence="2" id="KW-1003">Cell membrane</keyword>
<keyword evidence="9 10" id="KW-0807">Transducer</keyword>
<keyword evidence="8 10" id="KW-0675">Receptor</keyword>
<dbReference type="PANTHER" id="PTHR21137">
    <property type="entry name" value="ODORANT RECEPTOR"/>
    <property type="match status" value="1"/>
</dbReference>
<evidence type="ECO:0000256" key="7">
    <source>
        <dbReference type="ARBA" id="ARBA00023136"/>
    </source>
</evidence>
<evidence type="ECO:0000256" key="6">
    <source>
        <dbReference type="ARBA" id="ARBA00022989"/>
    </source>
</evidence>
<dbReference type="GO" id="GO:0007165">
    <property type="term" value="P:signal transduction"/>
    <property type="evidence" value="ECO:0007669"/>
    <property type="project" value="UniProtKB-KW"/>
</dbReference>
<evidence type="ECO:0000256" key="2">
    <source>
        <dbReference type="ARBA" id="ARBA00022475"/>
    </source>
</evidence>
<dbReference type="GO" id="GO:0004984">
    <property type="term" value="F:olfactory receptor activity"/>
    <property type="evidence" value="ECO:0007669"/>
    <property type="project" value="InterPro"/>
</dbReference>
<feature type="transmembrane region" description="Helical" evidence="10">
    <location>
        <begin position="32"/>
        <end position="56"/>
    </location>
</feature>
<feature type="transmembrane region" description="Helical" evidence="10">
    <location>
        <begin position="174"/>
        <end position="196"/>
    </location>
</feature>
<evidence type="ECO:0000256" key="4">
    <source>
        <dbReference type="ARBA" id="ARBA00022692"/>
    </source>
</evidence>
<keyword evidence="6 10" id="KW-1133">Transmembrane helix</keyword>
<keyword evidence="4 10" id="KW-0812">Transmembrane</keyword>
<protein>
    <recommendedName>
        <fullName evidence="10">Odorant receptor</fullName>
    </recommendedName>
</protein>
<evidence type="ECO:0000256" key="5">
    <source>
        <dbReference type="ARBA" id="ARBA00022725"/>
    </source>
</evidence>
<dbReference type="GO" id="GO:0005549">
    <property type="term" value="F:odorant binding"/>
    <property type="evidence" value="ECO:0007669"/>
    <property type="project" value="InterPro"/>
</dbReference>
<keyword evidence="5 10" id="KW-0552">Olfaction</keyword>
<dbReference type="EMBL" id="MG859359">
    <property type="protein sequence ID" value="AXM05187.1"/>
    <property type="molecule type" value="mRNA"/>
</dbReference>
<dbReference type="PANTHER" id="PTHR21137:SF35">
    <property type="entry name" value="ODORANT RECEPTOR 19A-RELATED"/>
    <property type="match status" value="1"/>
</dbReference>
<reference evidence="11" key="1">
    <citation type="journal article" date="2018" name="Insect Mol. Biol.">
        <title>An odorant receptor mediates the attractiveness of cis-jasmone to Campoletis chlorideae, the endoparasitoid of Helicoverpa armigera.</title>
        <authorList>
            <person name="Sun Y.L."/>
            <person name="Dong J.F."/>
            <person name="Ning C."/>
            <person name="Ding P.P."/>
            <person name="Huang L.Q."/>
            <person name="Sun J.G."/>
            <person name="Wang C.Z."/>
        </authorList>
    </citation>
    <scope>NUCLEOTIDE SEQUENCE</scope>
    <source>
        <strain evidence="11">CchlOR60</strain>
    </source>
</reference>
<name>A0A346D417_9HYME</name>
<comment type="subcellular location">
    <subcellularLocation>
        <location evidence="1 10">Cell membrane</location>
        <topology evidence="1 10">Multi-pass membrane protein</topology>
    </subcellularLocation>
</comment>
<proteinExistence type="evidence at transcript level"/>
<comment type="caution">
    <text evidence="10">Lacks conserved residue(s) required for the propagation of feature annotation.</text>
</comment>
<organism evidence="11">
    <name type="scientific">Campoletis chlorideae</name>
    <dbReference type="NCBI Taxonomy" id="219166"/>
    <lineage>
        <taxon>Eukaryota</taxon>
        <taxon>Metazoa</taxon>
        <taxon>Ecdysozoa</taxon>
        <taxon>Arthropoda</taxon>
        <taxon>Hexapoda</taxon>
        <taxon>Insecta</taxon>
        <taxon>Pterygota</taxon>
        <taxon>Neoptera</taxon>
        <taxon>Endopterygota</taxon>
        <taxon>Hymenoptera</taxon>
        <taxon>Apocrita</taxon>
        <taxon>Ichneumonoidea</taxon>
        <taxon>Ichneumonidae</taxon>
        <taxon>Campopleginae</taxon>
        <taxon>Dusona group</taxon>
        <taxon>Campoletis</taxon>
    </lineage>
</organism>
<feature type="transmembrane region" description="Helical" evidence="10">
    <location>
        <begin position="296"/>
        <end position="313"/>
    </location>
</feature>
<comment type="similarity">
    <text evidence="10">Belongs to the insect chemoreceptor superfamily. Heteromeric odorant receptor channel (TC 1.A.69) family.</text>
</comment>
<keyword evidence="7 10" id="KW-0472">Membrane</keyword>
<evidence type="ECO:0000256" key="1">
    <source>
        <dbReference type="ARBA" id="ARBA00004651"/>
    </source>
</evidence>
<reference evidence="11" key="2">
    <citation type="submission" date="2018-01" db="EMBL/GenBank/DDBJ databases">
        <authorList>
            <person name="Gaut B.S."/>
            <person name="Morton B.R."/>
            <person name="Clegg M.T."/>
            <person name="Duvall M.R."/>
        </authorList>
    </citation>
    <scope>NUCLEOTIDE SEQUENCE</scope>
    <source>
        <strain evidence="11">CchlOR60</strain>
    </source>
</reference>
<sequence>MDFLPTPYLEINRTFLSAIGLWPNQSGFTKNLLLFNLIFFIGTQGFFQVGGMIAAWEDKSVFLESIPPVLIDVVCCAKVTNFILNSDKMKELLSILENDWERFKGRKEIKVLNEYAINGRNLTLSYAGCMYGSMTPFMIIPVVPIVMNAIGPENATVEKQLMFRVDYLLDADKYYYPLLIHSYFGTLAYITLVIAIDTMLMIYVHHACGSFALLGYQLEHLMDGIDIDVDVYPDKESDTRYTIMAECVAQHSHALQYAKRIEDAVFKFNFVQLGITMVCLSFTGFQTVMYADVPEIAVRYIAFTITQLILLFLQSYPGQILYDHSVIVSELANNCDWYLTSIRTRKLFCMMIMRSRIPCFLTAGRFYVLNMANFSAVVRTSISYLTVLTSVK</sequence>
<evidence type="ECO:0000313" key="11">
    <source>
        <dbReference type="EMBL" id="AXM05187.1"/>
    </source>
</evidence>
<dbReference type="GO" id="GO:0005886">
    <property type="term" value="C:plasma membrane"/>
    <property type="evidence" value="ECO:0007669"/>
    <property type="project" value="UniProtKB-SubCell"/>
</dbReference>
<dbReference type="InterPro" id="IPR004117">
    <property type="entry name" value="7tm6_olfct_rcpt"/>
</dbReference>
<feature type="transmembrane region" description="Helical" evidence="10">
    <location>
        <begin position="129"/>
        <end position="150"/>
    </location>
</feature>
<evidence type="ECO:0000256" key="10">
    <source>
        <dbReference type="RuleBase" id="RU351113"/>
    </source>
</evidence>
<accession>A0A346D417</accession>
<evidence type="ECO:0000256" key="9">
    <source>
        <dbReference type="ARBA" id="ARBA00023224"/>
    </source>
</evidence>
<evidence type="ECO:0000256" key="8">
    <source>
        <dbReference type="ARBA" id="ARBA00023170"/>
    </source>
</evidence>
<evidence type="ECO:0000256" key="3">
    <source>
        <dbReference type="ARBA" id="ARBA00022606"/>
    </source>
</evidence>
<keyword evidence="3 10" id="KW-0716">Sensory transduction</keyword>
<dbReference type="Pfam" id="PF02949">
    <property type="entry name" value="7tm_6"/>
    <property type="match status" value="1"/>
</dbReference>
<dbReference type="AlphaFoldDB" id="A0A346D417"/>
<feature type="transmembrane region" description="Helical" evidence="10">
    <location>
        <begin position="268"/>
        <end position="290"/>
    </location>
</feature>